<comment type="caution">
    <text evidence="1">The sequence shown here is derived from an EMBL/GenBank/DDBJ whole genome shotgun (WGS) entry which is preliminary data.</text>
</comment>
<reference evidence="1" key="1">
    <citation type="submission" date="2019-09" db="EMBL/GenBank/DDBJ databases">
        <authorList>
            <person name="Rodrigo-Torres L."/>
            <person name="Arahal R. D."/>
            <person name="Lucena T."/>
        </authorList>
    </citation>
    <scope>NUCLEOTIDE SEQUENCE</scope>
    <source>
        <strain evidence="1">ISS653</strain>
    </source>
</reference>
<sequence>MKKHLLFILSILAISYSNAQDTQKNSASVEESIVGVQLGIIGVSGFYEAKLANNWTLRGELGLSGNLTIVVDGDNDFYAQPEIAFSPRYYYNLKRRAKQGKNIANNSANFLTLSNRYNPDWFSVFNDNDRNLSSSLSSILMWGLRRSYGKHFHLEFAAGLGYYKEIDLKPYMKDDSGVYPALDFRIGYQF</sequence>
<keyword evidence="2" id="KW-1185">Reference proteome</keyword>
<dbReference type="Proteomes" id="UP000356253">
    <property type="component" value="Unassembled WGS sequence"/>
</dbReference>
<organism evidence="1 2">
    <name type="scientific">Mesonia oceanica</name>
    <dbReference type="NCBI Taxonomy" id="2687242"/>
    <lineage>
        <taxon>Bacteria</taxon>
        <taxon>Pseudomonadati</taxon>
        <taxon>Bacteroidota</taxon>
        <taxon>Flavobacteriia</taxon>
        <taxon>Flavobacteriales</taxon>
        <taxon>Flavobacteriaceae</taxon>
        <taxon>Mesonia</taxon>
    </lineage>
</organism>
<accession>A0AC61YBA2</accession>
<proteinExistence type="predicted"/>
<dbReference type="EMBL" id="CABVMM010000012">
    <property type="protein sequence ID" value="VVV01774.1"/>
    <property type="molecule type" value="Genomic_DNA"/>
</dbReference>
<evidence type="ECO:0000313" key="1">
    <source>
        <dbReference type="EMBL" id="VVV01774.1"/>
    </source>
</evidence>
<name>A0AC61YBA2_9FLAO</name>
<protein>
    <submittedName>
        <fullName evidence="1">Uncharacterized protein</fullName>
    </submittedName>
</protein>
<gene>
    <name evidence="1" type="ORF">FVB9532_03068</name>
</gene>
<evidence type="ECO:0000313" key="2">
    <source>
        <dbReference type="Proteomes" id="UP000356253"/>
    </source>
</evidence>